<gene>
    <name evidence="2" type="ORF">NBG4_610015</name>
</gene>
<dbReference type="Pfam" id="PF13529">
    <property type="entry name" value="Peptidase_C39_2"/>
    <property type="match status" value="1"/>
</dbReference>
<dbReference type="AlphaFoldDB" id="A0A2U3QJL9"/>
<dbReference type="Gene3D" id="3.90.70.10">
    <property type="entry name" value="Cysteine proteinases"/>
    <property type="match status" value="1"/>
</dbReference>
<dbReference type="CDD" id="cd02549">
    <property type="entry name" value="Peptidase_C39A"/>
    <property type="match status" value="1"/>
</dbReference>
<dbReference type="InterPro" id="IPR039563">
    <property type="entry name" value="Peptidase_C39_single_dom"/>
</dbReference>
<evidence type="ECO:0000313" key="3">
    <source>
        <dbReference type="Proteomes" id="UP000245125"/>
    </source>
</evidence>
<proteinExistence type="predicted"/>
<evidence type="ECO:0000313" key="2">
    <source>
        <dbReference type="EMBL" id="SPQ01606.1"/>
    </source>
</evidence>
<reference evidence="3" key="1">
    <citation type="submission" date="2018-03" db="EMBL/GenBank/DDBJ databases">
        <authorList>
            <person name="Zecchin S."/>
        </authorList>
    </citation>
    <scope>NUCLEOTIDE SEQUENCE [LARGE SCALE GENOMIC DNA]</scope>
</reference>
<name>A0A2U3QJL9_9BACT</name>
<feature type="domain" description="Peptidase C39-like" evidence="1">
    <location>
        <begin position="62"/>
        <end position="173"/>
    </location>
</feature>
<dbReference type="Proteomes" id="UP000245125">
    <property type="component" value="Unassembled WGS sequence"/>
</dbReference>
<organism evidence="2 3">
    <name type="scientific">Candidatus Sulfobium mesophilum</name>
    <dbReference type="NCBI Taxonomy" id="2016548"/>
    <lineage>
        <taxon>Bacteria</taxon>
        <taxon>Pseudomonadati</taxon>
        <taxon>Nitrospirota</taxon>
        <taxon>Nitrospiria</taxon>
        <taxon>Nitrospirales</taxon>
        <taxon>Nitrospiraceae</taxon>
        <taxon>Candidatus Sulfobium</taxon>
    </lineage>
</organism>
<evidence type="ECO:0000259" key="1">
    <source>
        <dbReference type="Pfam" id="PF13529"/>
    </source>
</evidence>
<sequence>MLNKGIHLQTPQGGKISRPLYFVDGIKVAIRLLSVVAFSCIMLWACASGPPVLRQGDVVLEKVPFHPQEEYQCGPASLAGVLNYEGLLNISPREIAYDLFSKSARGTLNMDMALYAQKKGFFGWDYSGSLKDLREKIDAGYPLVVMVDYGFSAWQINHFMVVVGYNKDVVIVNSGNKEHEVIGNDAFLKAWRRTDFWTLLIKKK</sequence>
<protein>
    <submittedName>
        <fullName evidence="2">Peptidase, C39 family</fullName>
    </submittedName>
</protein>
<keyword evidence="3" id="KW-1185">Reference proteome</keyword>
<dbReference type="EMBL" id="OUUY01000110">
    <property type="protein sequence ID" value="SPQ01606.1"/>
    <property type="molecule type" value="Genomic_DNA"/>
</dbReference>
<accession>A0A2U3QJL9</accession>
<dbReference type="OrthoDB" id="9814129at2"/>
<dbReference type="InterPro" id="IPR039564">
    <property type="entry name" value="Peptidase_C39-like"/>
</dbReference>